<proteinExistence type="predicted"/>
<accession>A0A6N9H912</accession>
<comment type="caution">
    <text evidence="2">The sequence shown here is derived from an EMBL/GenBank/DDBJ whole genome shotgun (WGS) entry which is preliminary data.</text>
</comment>
<sequence>MKIPALFAAAALAATALIASTPASATTHATPSKMDSKTHSLHALAGKKKKPALKQLTKGPLYSSNARKGVRFEASNLKPKARVRLCTVIVTNDVSSYCTKPVRVSASGKAMYKISLSTPGPHEMHIEIMGFDELGYEETIDSFYFARSVPILDDFKGAKLTVSPKALRAKSLRGARHKPIARLNKSNYDAGD</sequence>
<reference evidence="2 3" key="1">
    <citation type="submission" date="2020-01" db="EMBL/GenBank/DDBJ databases">
        <authorList>
            <person name="Deng T."/>
        </authorList>
    </citation>
    <scope>NUCLEOTIDE SEQUENCE [LARGE SCALE GENOMIC DNA]</scope>
    <source>
        <strain evidence="2 3">5221</strain>
    </source>
</reference>
<feature type="signal peptide" evidence="1">
    <location>
        <begin position="1"/>
        <end position="25"/>
    </location>
</feature>
<gene>
    <name evidence="2" type="ORF">GSY69_11565</name>
</gene>
<keyword evidence="1" id="KW-0732">Signal</keyword>
<dbReference type="EMBL" id="WWEQ01000061">
    <property type="protein sequence ID" value="MYM20580.1"/>
    <property type="molecule type" value="Genomic_DNA"/>
</dbReference>
<feature type="chain" id="PRO_5026826009" evidence="1">
    <location>
        <begin position="26"/>
        <end position="192"/>
    </location>
</feature>
<evidence type="ECO:0000256" key="1">
    <source>
        <dbReference type="SAM" id="SignalP"/>
    </source>
</evidence>
<dbReference type="RefSeq" id="WP_160953995.1">
    <property type="nucleotide sequence ID" value="NZ_WWEQ01000061.1"/>
</dbReference>
<organism evidence="2 3">
    <name type="scientific">Brevibacterium rongguiense</name>
    <dbReference type="NCBI Taxonomy" id="2695267"/>
    <lineage>
        <taxon>Bacteria</taxon>
        <taxon>Bacillati</taxon>
        <taxon>Actinomycetota</taxon>
        <taxon>Actinomycetes</taxon>
        <taxon>Micrococcales</taxon>
        <taxon>Brevibacteriaceae</taxon>
        <taxon>Brevibacterium</taxon>
    </lineage>
</organism>
<name>A0A6N9H912_9MICO</name>
<dbReference type="AlphaFoldDB" id="A0A6N9H912"/>
<keyword evidence="3" id="KW-1185">Reference proteome</keyword>
<evidence type="ECO:0000313" key="3">
    <source>
        <dbReference type="Proteomes" id="UP000469215"/>
    </source>
</evidence>
<protein>
    <submittedName>
        <fullName evidence="2">Uncharacterized protein</fullName>
    </submittedName>
</protein>
<dbReference type="Proteomes" id="UP000469215">
    <property type="component" value="Unassembled WGS sequence"/>
</dbReference>
<evidence type="ECO:0000313" key="2">
    <source>
        <dbReference type="EMBL" id="MYM20580.1"/>
    </source>
</evidence>